<reference evidence="3" key="1">
    <citation type="journal article" date="2023" name="Mol. Phylogenet. Evol.">
        <title>Genome-scale phylogeny and comparative genomics of the fungal order Sordariales.</title>
        <authorList>
            <person name="Hensen N."/>
            <person name="Bonometti L."/>
            <person name="Westerberg I."/>
            <person name="Brannstrom I.O."/>
            <person name="Guillou S."/>
            <person name="Cros-Aarteil S."/>
            <person name="Calhoun S."/>
            <person name="Haridas S."/>
            <person name="Kuo A."/>
            <person name="Mondo S."/>
            <person name="Pangilinan J."/>
            <person name="Riley R."/>
            <person name="LaButti K."/>
            <person name="Andreopoulos B."/>
            <person name="Lipzen A."/>
            <person name="Chen C."/>
            <person name="Yan M."/>
            <person name="Daum C."/>
            <person name="Ng V."/>
            <person name="Clum A."/>
            <person name="Steindorff A."/>
            <person name="Ohm R.A."/>
            <person name="Martin F."/>
            <person name="Silar P."/>
            <person name="Natvig D.O."/>
            <person name="Lalanne C."/>
            <person name="Gautier V."/>
            <person name="Ament-Velasquez S.L."/>
            <person name="Kruys A."/>
            <person name="Hutchinson M.I."/>
            <person name="Powell A.J."/>
            <person name="Barry K."/>
            <person name="Miller A.N."/>
            <person name="Grigoriev I.V."/>
            <person name="Debuchy R."/>
            <person name="Gladieux P."/>
            <person name="Hiltunen Thoren M."/>
            <person name="Johannesson H."/>
        </authorList>
    </citation>
    <scope>NUCLEOTIDE SEQUENCE</scope>
    <source>
        <strain evidence="3">SMH4131-1</strain>
    </source>
</reference>
<keyword evidence="4" id="KW-1185">Reference proteome</keyword>
<accession>A0AAE0I8P6</accession>
<organism evidence="3 4">
    <name type="scientific">Cercophora scortea</name>
    <dbReference type="NCBI Taxonomy" id="314031"/>
    <lineage>
        <taxon>Eukaryota</taxon>
        <taxon>Fungi</taxon>
        <taxon>Dikarya</taxon>
        <taxon>Ascomycota</taxon>
        <taxon>Pezizomycotina</taxon>
        <taxon>Sordariomycetes</taxon>
        <taxon>Sordariomycetidae</taxon>
        <taxon>Sordariales</taxon>
        <taxon>Lasiosphaeriaceae</taxon>
        <taxon>Cercophora</taxon>
    </lineage>
</organism>
<feature type="coiled-coil region" evidence="1">
    <location>
        <begin position="503"/>
        <end position="586"/>
    </location>
</feature>
<feature type="compositionally biased region" description="Basic and acidic residues" evidence="2">
    <location>
        <begin position="385"/>
        <end position="404"/>
    </location>
</feature>
<evidence type="ECO:0000256" key="1">
    <source>
        <dbReference type="SAM" id="Coils"/>
    </source>
</evidence>
<feature type="compositionally biased region" description="Polar residues" evidence="2">
    <location>
        <begin position="244"/>
        <end position="255"/>
    </location>
</feature>
<feature type="coiled-coil region" evidence="1">
    <location>
        <begin position="763"/>
        <end position="794"/>
    </location>
</feature>
<feature type="compositionally biased region" description="Basic and acidic residues" evidence="2">
    <location>
        <begin position="355"/>
        <end position="371"/>
    </location>
</feature>
<evidence type="ECO:0000313" key="4">
    <source>
        <dbReference type="Proteomes" id="UP001286456"/>
    </source>
</evidence>
<protein>
    <submittedName>
        <fullName evidence="3">Uncharacterized protein</fullName>
    </submittedName>
</protein>
<evidence type="ECO:0000256" key="2">
    <source>
        <dbReference type="SAM" id="MobiDB-lite"/>
    </source>
</evidence>
<dbReference type="Proteomes" id="UP001286456">
    <property type="component" value="Unassembled WGS sequence"/>
</dbReference>
<feature type="region of interest" description="Disordered" evidence="2">
    <location>
        <begin position="214"/>
        <end position="412"/>
    </location>
</feature>
<name>A0AAE0I8P6_9PEZI</name>
<reference evidence="3" key="2">
    <citation type="submission" date="2023-06" db="EMBL/GenBank/DDBJ databases">
        <authorList>
            <consortium name="Lawrence Berkeley National Laboratory"/>
            <person name="Haridas S."/>
            <person name="Hensen N."/>
            <person name="Bonometti L."/>
            <person name="Westerberg I."/>
            <person name="Brannstrom I.O."/>
            <person name="Guillou S."/>
            <person name="Cros-Aarteil S."/>
            <person name="Calhoun S."/>
            <person name="Kuo A."/>
            <person name="Mondo S."/>
            <person name="Pangilinan J."/>
            <person name="Riley R."/>
            <person name="Labutti K."/>
            <person name="Andreopoulos B."/>
            <person name="Lipzen A."/>
            <person name="Chen C."/>
            <person name="Yanf M."/>
            <person name="Daum C."/>
            <person name="Ng V."/>
            <person name="Clum A."/>
            <person name="Steindorff A."/>
            <person name="Ohm R."/>
            <person name="Martin F."/>
            <person name="Silar P."/>
            <person name="Natvig D."/>
            <person name="Lalanne C."/>
            <person name="Gautier V."/>
            <person name="Ament-Velasquez S.L."/>
            <person name="Kruys A."/>
            <person name="Hutchinson M.I."/>
            <person name="Powell A.J."/>
            <person name="Barry K."/>
            <person name="Miller A.N."/>
            <person name="Grigoriev I.V."/>
            <person name="Debuchy R."/>
            <person name="Gladieux P."/>
            <person name="Thoren M.H."/>
            <person name="Johannesson H."/>
        </authorList>
    </citation>
    <scope>NUCLEOTIDE SEQUENCE</scope>
    <source>
        <strain evidence="3">SMH4131-1</strain>
    </source>
</reference>
<comment type="caution">
    <text evidence="3">The sequence shown here is derived from an EMBL/GenBank/DDBJ whole genome shotgun (WGS) entry which is preliminary data.</text>
</comment>
<feature type="compositionally biased region" description="Polar residues" evidence="2">
    <location>
        <begin position="330"/>
        <end position="343"/>
    </location>
</feature>
<gene>
    <name evidence="3" type="ORF">B0T19DRAFT_429782</name>
</gene>
<dbReference type="AlphaFoldDB" id="A0AAE0I8P6"/>
<feature type="compositionally biased region" description="Polar residues" evidence="2">
    <location>
        <begin position="308"/>
        <end position="322"/>
    </location>
</feature>
<feature type="compositionally biased region" description="Low complexity" evidence="2">
    <location>
        <begin position="344"/>
        <end position="354"/>
    </location>
</feature>
<evidence type="ECO:0000313" key="3">
    <source>
        <dbReference type="EMBL" id="KAK3320516.1"/>
    </source>
</evidence>
<keyword evidence="1" id="KW-0175">Coiled coil</keyword>
<feature type="coiled-coil region" evidence="1">
    <location>
        <begin position="679"/>
        <end position="706"/>
    </location>
</feature>
<proteinExistence type="predicted"/>
<dbReference type="EMBL" id="JAUEPO010000005">
    <property type="protein sequence ID" value="KAK3320516.1"/>
    <property type="molecule type" value="Genomic_DNA"/>
</dbReference>
<sequence>MKRMGKYIGIDAPTDSNKVNHRQMKKYKSDGFRNAPVDVLSQLETKTLITLGPDVLEKLPAHRLQLLPPEVLATLSNPTLCGLGPETLARLPSERLQQLPPETLASLPFGIISNLPSTTLGAALPFLDLDTLKLLSRQTCAQVNGMDFIRVSPEFLDRLSNDVLSDLWGRIPRDVFLQLSPSVLKRYHPSYFENIPIEAWKKLSLESMSKLPPQAQGAIPEELRVQTSPVQAGSPKRTPLERTASGSTSISTYQQPAIPALTGTRHSSAGPPPPFSVPNGGLVTARPMPSAFSRPPALHGQDRPPPSSENLSGKSPGRSTSQPPVPRSRPASSNASTSPNGSWSSAALATFASRAAERPVVERKDSHDTRDPPGPQPRHAPPKTPDSEHSSDQTISSKHEDPAAMDRNTQGQDRWIEDFINLKVEHKTIVERLFQYMEKNQPEKTYDRKKDDPVKLLTSYCDKSLDSAHQNFQLVNDTLDKHAQLLRDYENEKRGGQAMQAKFEAEQQRAQGLQDEIDQLNEKIKRLNDEIKQHKGDLIRASAREAEYQTTAASQQNEISRLKNVNEDLDKRLERANKKVEATLLNQQKAIDTQTAALRGTIQGLETQLTSQKNDYGKKIEGHRIYYESEINKKQALLEQQQENHEFDMEQLNIAHQEALTKQAREHQFTLEQLDATHRAQLHTQAQDHQYALDQLEETHENELDKQSQAFALAMQQKEAELRDLQTKYNIDTHDLQTKYNTDTQELQTKYTTDMQALQAQHAEQIKKQRAMYEEQAQRERTDYETQFAQKQAQHEKELRKMAKAHEDNTIHLRERVISLENDLVDNSDDFRPASDDTLKLKYRDLKKWVETITEPFNLGVTNAEALSGGRLDPSGFLKRAGKNQLRFLLRSIVWARIMEGFFSAPFGFGALGSGEGRAMLMGLYMAWRRLFGLDVGGKPAATNNHGPDEVFRLFQTDIQANRFRSTTFQTMMMTVLPKGQRKNAATAADGHNAVQVQTYLDNRQKVHDQILLDLAEVCGGGVSPDIEEKVVDIVRQAGELALEFGSQRAGLGLHMPARGERVKIGHEFVDCVDDDEARGVVEEVDLVVSPKLFRVGDGRNDLKVWKIIFPGEIYPRRS</sequence>
<feature type="compositionally biased region" description="Pro residues" evidence="2">
    <location>
        <begin position="372"/>
        <end position="384"/>
    </location>
</feature>